<name>A0AA89AKR3_9ASTE</name>
<dbReference type="GO" id="GO:0046983">
    <property type="term" value="F:protein dimerization activity"/>
    <property type="evidence" value="ECO:0007669"/>
    <property type="project" value="InterPro"/>
</dbReference>
<dbReference type="InterPro" id="IPR036879">
    <property type="entry name" value="TF_MADSbox_sf"/>
</dbReference>
<dbReference type="Proteomes" id="UP001188597">
    <property type="component" value="Unassembled WGS sequence"/>
</dbReference>
<dbReference type="GO" id="GO:0003677">
    <property type="term" value="F:DNA binding"/>
    <property type="evidence" value="ECO:0007669"/>
    <property type="project" value="UniProtKB-KW"/>
</dbReference>
<keyword evidence="4" id="KW-0804">Transcription</keyword>
<keyword evidence="3" id="KW-0238">DNA-binding</keyword>
<dbReference type="GO" id="GO:0005634">
    <property type="term" value="C:nucleus"/>
    <property type="evidence" value="ECO:0007669"/>
    <property type="project" value="UniProtKB-SubCell"/>
</dbReference>
<feature type="domain" description="MADS-box" evidence="6">
    <location>
        <begin position="21"/>
        <end position="49"/>
    </location>
</feature>
<dbReference type="AlphaFoldDB" id="A0AA89AKR3"/>
<keyword evidence="2" id="KW-0805">Transcription regulation</keyword>
<dbReference type="SUPFAM" id="SSF55455">
    <property type="entry name" value="SRF-like"/>
    <property type="match status" value="1"/>
</dbReference>
<reference evidence="7" key="1">
    <citation type="submission" date="2022-12" db="EMBL/GenBank/DDBJ databases">
        <title>Draft genome assemblies for two species of Escallonia (Escalloniales).</title>
        <authorList>
            <person name="Chanderbali A."/>
            <person name="Dervinis C."/>
            <person name="Anghel I."/>
            <person name="Soltis D."/>
            <person name="Soltis P."/>
            <person name="Zapata F."/>
        </authorList>
    </citation>
    <scope>NUCLEOTIDE SEQUENCE</scope>
    <source>
        <strain evidence="7">UCBG64.0493</strain>
        <tissue evidence="7">Leaf</tissue>
    </source>
</reference>
<accession>A0AA89AKR3</accession>
<sequence>MEEGKKRKRWHEEKAMDLKMKASYVRRKTCIKKKAMELSTLCNIQIPLLFAHTPFPFVATSLPRAELLFC</sequence>
<keyword evidence="5" id="KW-0539">Nucleus</keyword>
<proteinExistence type="predicted"/>
<evidence type="ECO:0000256" key="1">
    <source>
        <dbReference type="ARBA" id="ARBA00004123"/>
    </source>
</evidence>
<organism evidence="7 8">
    <name type="scientific">Escallonia herrerae</name>
    <dbReference type="NCBI Taxonomy" id="1293975"/>
    <lineage>
        <taxon>Eukaryota</taxon>
        <taxon>Viridiplantae</taxon>
        <taxon>Streptophyta</taxon>
        <taxon>Embryophyta</taxon>
        <taxon>Tracheophyta</taxon>
        <taxon>Spermatophyta</taxon>
        <taxon>Magnoliopsida</taxon>
        <taxon>eudicotyledons</taxon>
        <taxon>Gunneridae</taxon>
        <taxon>Pentapetalae</taxon>
        <taxon>asterids</taxon>
        <taxon>campanulids</taxon>
        <taxon>Escalloniales</taxon>
        <taxon>Escalloniaceae</taxon>
        <taxon>Escallonia</taxon>
    </lineage>
</organism>
<evidence type="ECO:0000313" key="7">
    <source>
        <dbReference type="EMBL" id="KAK3005927.1"/>
    </source>
</evidence>
<gene>
    <name evidence="7" type="ORF">RJ639_017800</name>
</gene>
<evidence type="ECO:0000256" key="5">
    <source>
        <dbReference type="ARBA" id="ARBA00023242"/>
    </source>
</evidence>
<comment type="caution">
    <text evidence="7">The sequence shown here is derived from an EMBL/GenBank/DDBJ whole genome shotgun (WGS) entry which is preliminary data.</text>
</comment>
<dbReference type="InterPro" id="IPR002100">
    <property type="entry name" value="TF_MADSbox"/>
</dbReference>
<evidence type="ECO:0000256" key="3">
    <source>
        <dbReference type="ARBA" id="ARBA00023125"/>
    </source>
</evidence>
<protein>
    <recommendedName>
        <fullName evidence="6">MADS-box domain-containing protein</fullName>
    </recommendedName>
</protein>
<evidence type="ECO:0000313" key="8">
    <source>
        <dbReference type="Proteomes" id="UP001188597"/>
    </source>
</evidence>
<comment type="subcellular location">
    <subcellularLocation>
        <location evidence="1">Nucleus</location>
    </subcellularLocation>
</comment>
<keyword evidence="8" id="KW-1185">Reference proteome</keyword>
<dbReference type="PROSITE" id="PS50066">
    <property type="entry name" value="MADS_BOX_2"/>
    <property type="match status" value="1"/>
</dbReference>
<dbReference type="Pfam" id="PF00319">
    <property type="entry name" value="SRF-TF"/>
    <property type="match status" value="1"/>
</dbReference>
<dbReference type="EMBL" id="JAVXUP010002064">
    <property type="protein sequence ID" value="KAK3005927.1"/>
    <property type="molecule type" value="Genomic_DNA"/>
</dbReference>
<evidence type="ECO:0000256" key="4">
    <source>
        <dbReference type="ARBA" id="ARBA00023163"/>
    </source>
</evidence>
<evidence type="ECO:0000256" key="2">
    <source>
        <dbReference type="ARBA" id="ARBA00023015"/>
    </source>
</evidence>
<evidence type="ECO:0000259" key="6">
    <source>
        <dbReference type="PROSITE" id="PS50066"/>
    </source>
</evidence>
<dbReference type="Gene3D" id="3.40.1810.10">
    <property type="entry name" value="Transcription factor, MADS-box"/>
    <property type="match status" value="1"/>
</dbReference>